<protein>
    <submittedName>
        <fullName evidence="2">Uncharacterized protein</fullName>
    </submittedName>
</protein>
<sequence>MIQATMADMRKSVDFFQTDQIINIINGRKKQEIGYFVPNIFKADFLNFLNELERSKRLNNAKRAAQAQMQDPVGEGSVGDGIE</sequence>
<dbReference type="EMBL" id="FPHZ01000043">
    <property type="protein sequence ID" value="SFV87593.1"/>
    <property type="molecule type" value="Genomic_DNA"/>
</dbReference>
<proteinExistence type="predicted"/>
<accession>A0A1W1E0V1</accession>
<evidence type="ECO:0000256" key="1">
    <source>
        <dbReference type="SAM" id="MobiDB-lite"/>
    </source>
</evidence>
<feature type="region of interest" description="Disordered" evidence="1">
    <location>
        <begin position="60"/>
        <end position="83"/>
    </location>
</feature>
<evidence type="ECO:0000313" key="2">
    <source>
        <dbReference type="EMBL" id="SFV87593.1"/>
    </source>
</evidence>
<gene>
    <name evidence="2" type="ORF">MNB_SUP05-SYMBIONT-5-1054</name>
</gene>
<dbReference type="AlphaFoldDB" id="A0A1W1E0V1"/>
<name>A0A1W1E0V1_9ZZZZ</name>
<reference evidence="2" key="1">
    <citation type="submission" date="2016-10" db="EMBL/GenBank/DDBJ databases">
        <authorList>
            <person name="de Groot N.N."/>
        </authorList>
    </citation>
    <scope>NUCLEOTIDE SEQUENCE</scope>
</reference>
<organism evidence="2">
    <name type="scientific">hydrothermal vent metagenome</name>
    <dbReference type="NCBI Taxonomy" id="652676"/>
    <lineage>
        <taxon>unclassified sequences</taxon>
        <taxon>metagenomes</taxon>
        <taxon>ecological metagenomes</taxon>
    </lineage>
</organism>